<dbReference type="SUPFAM" id="SSF55469">
    <property type="entry name" value="FMN-dependent nitroreductase-like"/>
    <property type="match status" value="1"/>
</dbReference>
<gene>
    <name evidence="2" type="ORF">METZ01_LOCUS204272</name>
</gene>
<feature type="domain" description="Nitroreductase" evidence="1">
    <location>
        <begin position="13"/>
        <end position="74"/>
    </location>
</feature>
<accession>A0A382EL26</accession>
<reference evidence="2" key="1">
    <citation type="submission" date="2018-05" db="EMBL/GenBank/DDBJ databases">
        <authorList>
            <person name="Lanie J.A."/>
            <person name="Ng W.-L."/>
            <person name="Kazmierczak K.M."/>
            <person name="Andrzejewski T.M."/>
            <person name="Davidsen T.M."/>
            <person name="Wayne K.J."/>
            <person name="Tettelin H."/>
            <person name="Glass J.I."/>
            <person name="Rusch D."/>
            <person name="Podicherti R."/>
            <person name="Tsui H.-C.T."/>
            <person name="Winkler M.E."/>
        </authorList>
    </citation>
    <scope>NUCLEOTIDE SEQUENCE</scope>
</reference>
<dbReference type="InterPro" id="IPR029479">
    <property type="entry name" value="Nitroreductase"/>
</dbReference>
<dbReference type="Pfam" id="PF10604">
    <property type="entry name" value="Polyketide_cyc2"/>
    <property type="match status" value="1"/>
</dbReference>
<dbReference type="InterPro" id="IPR019587">
    <property type="entry name" value="Polyketide_cyclase/dehydratase"/>
</dbReference>
<dbReference type="Gene3D" id="3.30.530.20">
    <property type="match status" value="1"/>
</dbReference>
<dbReference type="Gene3D" id="3.40.109.10">
    <property type="entry name" value="NADH Oxidase"/>
    <property type="match status" value="1"/>
</dbReference>
<dbReference type="AlphaFoldDB" id="A0A382EL26"/>
<dbReference type="InterPro" id="IPR000415">
    <property type="entry name" value="Nitroreductase-like"/>
</dbReference>
<protein>
    <recommendedName>
        <fullName evidence="1">Nitroreductase domain-containing protein</fullName>
    </recommendedName>
</protein>
<dbReference type="GO" id="GO:0016491">
    <property type="term" value="F:oxidoreductase activity"/>
    <property type="evidence" value="ECO:0007669"/>
    <property type="project" value="InterPro"/>
</dbReference>
<sequence>PALVLVAIYGEHDGSGRPGLFDSVIQAAWSFCLALRSRGLGSAWTTLHLGAADRVGELLGIPTGVTQVVLLPVAYTVGDEFSPAPRRPAREITWFERWGRTTVHPAEGPPVHSDGPGVTVEVDVDAPASDIWPHLVDINLPARFSNEFQGAEWIDDGPALGARFQGRNQRDDLGEWQVVCHVVAYEEDRVFAWNAGDVENPAAQWRFELEPLAGATRLRFTMVLGPGPSGLTIAIESMPDMEARIIARRQDEQTTNMFRTVEGIRDLVEGR</sequence>
<feature type="non-terminal residue" evidence="2">
    <location>
        <position position="1"/>
    </location>
</feature>
<evidence type="ECO:0000313" key="2">
    <source>
        <dbReference type="EMBL" id="SVB51418.1"/>
    </source>
</evidence>
<dbReference type="InterPro" id="IPR023393">
    <property type="entry name" value="START-like_dom_sf"/>
</dbReference>
<proteinExistence type="predicted"/>
<organism evidence="2">
    <name type="scientific">marine metagenome</name>
    <dbReference type="NCBI Taxonomy" id="408172"/>
    <lineage>
        <taxon>unclassified sequences</taxon>
        <taxon>metagenomes</taxon>
        <taxon>ecological metagenomes</taxon>
    </lineage>
</organism>
<name>A0A382EL26_9ZZZZ</name>
<dbReference type="SUPFAM" id="SSF55961">
    <property type="entry name" value="Bet v1-like"/>
    <property type="match status" value="1"/>
</dbReference>
<dbReference type="CDD" id="cd02062">
    <property type="entry name" value="Nitro_FMN_reductase"/>
    <property type="match status" value="1"/>
</dbReference>
<dbReference type="EMBL" id="UINC01045090">
    <property type="protein sequence ID" value="SVB51418.1"/>
    <property type="molecule type" value="Genomic_DNA"/>
</dbReference>
<dbReference type="Pfam" id="PF00881">
    <property type="entry name" value="Nitroreductase"/>
    <property type="match status" value="1"/>
</dbReference>
<evidence type="ECO:0000259" key="1">
    <source>
        <dbReference type="Pfam" id="PF00881"/>
    </source>
</evidence>